<dbReference type="GeneID" id="107945736"/>
<evidence type="ECO:0000313" key="2">
    <source>
        <dbReference type="RefSeq" id="XP_016735330.1"/>
    </source>
</evidence>
<keyword evidence="1" id="KW-1185">Reference proteome</keyword>
<reference evidence="1" key="1">
    <citation type="journal article" date="2020" name="Nat. Genet.">
        <title>Genomic diversifications of five Gossypium allopolyploid species and their impact on cotton improvement.</title>
        <authorList>
            <person name="Chen Z.J."/>
            <person name="Sreedasyam A."/>
            <person name="Ando A."/>
            <person name="Song Q."/>
            <person name="De Santiago L.M."/>
            <person name="Hulse-Kemp A.M."/>
            <person name="Ding M."/>
            <person name="Ye W."/>
            <person name="Kirkbride R.C."/>
            <person name="Jenkins J."/>
            <person name="Plott C."/>
            <person name="Lovell J."/>
            <person name="Lin Y.M."/>
            <person name="Vaughn R."/>
            <person name="Liu B."/>
            <person name="Simpson S."/>
            <person name="Scheffler B.E."/>
            <person name="Wen L."/>
            <person name="Saski C.A."/>
            <person name="Grover C.E."/>
            <person name="Hu G."/>
            <person name="Conover J.L."/>
            <person name="Carlson J.W."/>
            <person name="Shu S."/>
            <person name="Boston L.B."/>
            <person name="Williams M."/>
            <person name="Peterson D.G."/>
            <person name="McGee K."/>
            <person name="Jones D.C."/>
            <person name="Wendel J.F."/>
            <person name="Stelly D.M."/>
            <person name="Grimwood J."/>
            <person name="Schmutz J."/>
        </authorList>
    </citation>
    <scope>NUCLEOTIDE SEQUENCE [LARGE SCALE GENOMIC DNA]</scope>
    <source>
        <strain evidence="1">cv. TM-1</strain>
    </source>
</reference>
<proteinExistence type="predicted"/>
<dbReference type="PaxDb" id="3635-A0A1U8N8N1"/>
<evidence type="ECO:0000313" key="1">
    <source>
        <dbReference type="Proteomes" id="UP000818029"/>
    </source>
</evidence>
<sequence>MGKSLTISARSVSGVPSGRRRSVLFSLILYFFASPRDMQCFQQHIVSIRLTQLCGESRIWWGKKRLEPNRKRASGLPRKSGHGEHKVATLTLHTHLEGFSSNIDKTSRPLPRSRHWKLKSQHSTLEVTTSMTVAKDESQLQGCSKVTTLRSKVVILKSLFKDSSKLPRKSQHWTCDDSTLRLDGLKICKSVSICTINFYS</sequence>
<dbReference type="Proteomes" id="UP000818029">
    <property type="component" value="Chromosome D12"/>
</dbReference>
<organism evidence="1 2">
    <name type="scientific">Gossypium hirsutum</name>
    <name type="common">Upland cotton</name>
    <name type="synonym">Gossypium mexicanum</name>
    <dbReference type="NCBI Taxonomy" id="3635"/>
    <lineage>
        <taxon>Eukaryota</taxon>
        <taxon>Viridiplantae</taxon>
        <taxon>Streptophyta</taxon>
        <taxon>Embryophyta</taxon>
        <taxon>Tracheophyta</taxon>
        <taxon>Spermatophyta</taxon>
        <taxon>Magnoliopsida</taxon>
        <taxon>eudicotyledons</taxon>
        <taxon>Gunneridae</taxon>
        <taxon>Pentapetalae</taxon>
        <taxon>rosids</taxon>
        <taxon>malvids</taxon>
        <taxon>Malvales</taxon>
        <taxon>Malvaceae</taxon>
        <taxon>Malvoideae</taxon>
        <taxon>Gossypium</taxon>
    </lineage>
</organism>
<reference evidence="2" key="2">
    <citation type="submission" date="2025-08" db="UniProtKB">
        <authorList>
            <consortium name="RefSeq"/>
        </authorList>
    </citation>
    <scope>IDENTIFICATION</scope>
</reference>
<dbReference type="AlphaFoldDB" id="A0A1U8N8N1"/>
<protein>
    <submittedName>
        <fullName evidence="2">Uncharacterized protein</fullName>
    </submittedName>
</protein>
<dbReference type="RefSeq" id="XP_016735330.1">
    <property type="nucleotide sequence ID" value="XM_016879841.2"/>
</dbReference>
<dbReference type="KEGG" id="ghi:107945736"/>
<accession>A0A1U8N8N1</accession>
<name>A0A1U8N8N1_GOSHI</name>
<gene>
    <name evidence="2" type="primary">LOC107945736</name>
</gene>